<comment type="caution">
    <text evidence="1">The sequence shown here is derived from an EMBL/GenBank/DDBJ whole genome shotgun (WGS) entry which is preliminary data.</text>
</comment>
<organism evidence="1">
    <name type="scientific">marine sediment metagenome</name>
    <dbReference type="NCBI Taxonomy" id="412755"/>
    <lineage>
        <taxon>unclassified sequences</taxon>
        <taxon>metagenomes</taxon>
        <taxon>ecological metagenomes</taxon>
    </lineage>
</organism>
<evidence type="ECO:0000313" key="1">
    <source>
        <dbReference type="EMBL" id="GAI20218.1"/>
    </source>
</evidence>
<dbReference type="EMBL" id="BARV01017158">
    <property type="protein sequence ID" value="GAI20218.1"/>
    <property type="molecule type" value="Genomic_DNA"/>
</dbReference>
<proteinExistence type="predicted"/>
<name>X1LM90_9ZZZZ</name>
<protein>
    <submittedName>
        <fullName evidence="1">Uncharacterized protein</fullName>
    </submittedName>
</protein>
<sequence length="173" mass="17613">MAGLKALIARLYLARLNPGQDQDTIKTLVLPVSAATAPAAAYATPVCAAGPDAYGAWVDCVLAATVLVPTLVTGVCISTPLVGTAVYTVDIGSCYILGVNHANAAAVIAAVAAGPPPTDDQAHRAEVDFQAEFFAVPTALSLTGTQRLVYPIFIPPLVGIICRVKSDIGGVGQ</sequence>
<reference evidence="1" key="1">
    <citation type="journal article" date="2014" name="Front. Microbiol.">
        <title>High frequency of phylogenetically diverse reductive dehalogenase-homologous genes in deep subseafloor sedimentary metagenomes.</title>
        <authorList>
            <person name="Kawai M."/>
            <person name="Futagami T."/>
            <person name="Toyoda A."/>
            <person name="Takaki Y."/>
            <person name="Nishi S."/>
            <person name="Hori S."/>
            <person name="Arai W."/>
            <person name="Tsubouchi T."/>
            <person name="Morono Y."/>
            <person name="Uchiyama I."/>
            <person name="Ito T."/>
            <person name="Fujiyama A."/>
            <person name="Inagaki F."/>
            <person name="Takami H."/>
        </authorList>
    </citation>
    <scope>NUCLEOTIDE SEQUENCE</scope>
    <source>
        <strain evidence="1">Expedition CK06-06</strain>
    </source>
</reference>
<dbReference type="AlphaFoldDB" id="X1LM90"/>
<accession>X1LM90</accession>
<gene>
    <name evidence="1" type="ORF">S06H3_29296</name>
</gene>
<feature type="non-terminal residue" evidence="1">
    <location>
        <position position="173"/>
    </location>
</feature>